<proteinExistence type="predicted"/>
<dbReference type="EMBL" id="JAEHHL010000010">
    <property type="protein sequence ID" value="MBK0400692.1"/>
    <property type="molecule type" value="Genomic_DNA"/>
</dbReference>
<accession>A0A8J7SHD8</accession>
<dbReference type="AlphaFoldDB" id="A0A8J7SHD8"/>
<evidence type="ECO:0000313" key="3">
    <source>
        <dbReference type="Proteomes" id="UP000655420"/>
    </source>
</evidence>
<feature type="transmembrane region" description="Helical" evidence="1">
    <location>
        <begin position="111"/>
        <end position="131"/>
    </location>
</feature>
<organism evidence="2 3">
    <name type="scientific">Thermohalobaculum xanthum</name>
    <dbReference type="NCBI Taxonomy" id="2753746"/>
    <lineage>
        <taxon>Bacteria</taxon>
        <taxon>Pseudomonadati</taxon>
        <taxon>Pseudomonadota</taxon>
        <taxon>Alphaproteobacteria</taxon>
        <taxon>Rhodobacterales</taxon>
        <taxon>Paracoccaceae</taxon>
        <taxon>Thermohalobaculum</taxon>
    </lineage>
</organism>
<keyword evidence="1" id="KW-0472">Membrane</keyword>
<feature type="transmembrane region" description="Helical" evidence="1">
    <location>
        <begin position="80"/>
        <end position="99"/>
    </location>
</feature>
<keyword evidence="1" id="KW-0812">Transmembrane</keyword>
<feature type="transmembrane region" description="Helical" evidence="1">
    <location>
        <begin position="19"/>
        <end position="41"/>
    </location>
</feature>
<evidence type="ECO:0000313" key="2">
    <source>
        <dbReference type="EMBL" id="MBK0400692.1"/>
    </source>
</evidence>
<dbReference type="Proteomes" id="UP000655420">
    <property type="component" value="Unassembled WGS sequence"/>
</dbReference>
<reference evidence="2" key="1">
    <citation type="submission" date="2020-12" db="EMBL/GenBank/DDBJ databases">
        <title>Bacterial taxonomy.</title>
        <authorList>
            <person name="Pan X."/>
        </authorList>
    </citation>
    <scope>NUCLEOTIDE SEQUENCE</scope>
    <source>
        <strain evidence="2">M0105</strain>
    </source>
</reference>
<evidence type="ECO:0000256" key="1">
    <source>
        <dbReference type="SAM" id="Phobius"/>
    </source>
</evidence>
<gene>
    <name evidence="2" type="ORF">H0I76_15950</name>
</gene>
<keyword evidence="1" id="KW-1133">Transmembrane helix</keyword>
<feature type="transmembrane region" description="Helical" evidence="1">
    <location>
        <begin position="47"/>
        <end position="68"/>
    </location>
</feature>
<comment type="caution">
    <text evidence="2">The sequence shown here is derived from an EMBL/GenBank/DDBJ whole genome shotgun (WGS) entry which is preliminary data.</text>
</comment>
<name>A0A8J7SHD8_9RHOB</name>
<sequence>MTGWADAALRIRDAAVPRLMAVVGPLGAIGAVAALTMRQTLGMPPEIGYLAAAVIALLIGMLMVWARWRLQRGSSAVTEMGALAMLHTLAGALALRAVLGPAGATAEVAGFVAVYAPLMAVLLAWCTRVPIGTARGPGRS</sequence>
<dbReference type="RefSeq" id="WP_200611998.1">
    <property type="nucleotide sequence ID" value="NZ_JAEHHL010000010.1"/>
</dbReference>
<protein>
    <submittedName>
        <fullName evidence="2">Uncharacterized protein</fullName>
    </submittedName>
</protein>
<keyword evidence="3" id="KW-1185">Reference proteome</keyword>